<dbReference type="InterPro" id="IPR019874">
    <property type="entry name" value="RF_methyltr_PrmC"/>
</dbReference>
<dbReference type="Proteomes" id="UP001607157">
    <property type="component" value="Unassembled WGS sequence"/>
</dbReference>
<comment type="similarity">
    <text evidence="5">Belongs to the protein N5-glutamine methyltransferase family. PrmC subfamily.</text>
</comment>
<evidence type="ECO:0000256" key="2">
    <source>
        <dbReference type="ARBA" id="ARBA00022679"/>
    </source>
</evidence>
<dbReference type="InterPro" id="IPR040758">
    <property type="entry name" value="PrmC_N"/>
</dbReference>
<dbReference type="InterPro" id="IPR004556">
    <property type="entry name" value="HemK-like"/>
</dbReference>
<evidence type="ECO:0000313" key="9">
    <source>
        <dbReference type="Proteomes" id="UP001607157"/>
    </source>
</evidence>
<dbReference type="InterPro" id="IPR007848">
    <property type="entry name" value="Small_mtfrase_dom"/>
</dbReference>
<evidence type="ECO:0000256" key="1">
    <source>
        <dbReference type="ARBA" id="ARBA00022603"/>
    </source>
</evidence>
<dbReference type="HAMAP" id="MF_02126">
    <property type="entry name" value="RF_methyltr_PrmC"/>
    <property type="match status" value="1"/>
</dbReference>
<dbReference type="InterPro" id="IPR029063">
    <property type="entry name" value="SAM-dependent_MTases_sf"/>
</dbReference>
<organism evidence="8 9">
    <name type="scientific">Roseovarius aquimarinus</name>
    <dbReference type="NCBI Taxonomy" id="1229156"/>
    <lineage>
        <taxon>Bacteria</taxon>
        <taxon>Pseudomonadati</taxon>
        <taxon>Pseudomonadota</taxon>
        <taxon>Alphaproteobacteria</taxon>
        <taxon>Rhodobacterales</taxon>
        <taxon>Roseobacteraceae</taxon>
        <taxon>Roseovarius</taxon>
    </lineage>
</organism>
<dbReference type="EC" id="2.1.1.297" evidence="5"/>
<comment type="function">
    <text evidence="5">Methylates the class 1 translation termination release factors RF1/PrfA and RF2/PrfB on the glutamine residue of the universally conserved GGQ motif.</text>
</comment>
<dbReference type="RefSeq" id="WP_377169387.1">
    <property type="nucleotide sequence ID" value="NZ_JBHTJC010000001.1"/>
</dbReference>
<dbReference type="GO" id="GO:0032259">
    <property type="term" value="P:methylation"/>
    <property type="evidence" value="ECO:0007669"/>
    <property type="project" value="UniProtKB-KW"/>
</dbReference>
<dbReference type="GO" id="GO:0102559">
    <property type="term" value="F:peptide chain release factor N(5)-glutamine methyltransferase activity"/>
    <property type="evidence" value="ECO:0007669"/>
    <property type="project" value="UniProtKB-EC"/>
</dbReference>
<feature type="binding site" evidence="5">
    <location>
        <position position="184"/>
    </location>
    <ligand>
        <name>S-adenosyl-L-methionine</name>
        <dbReference type="ChEBI" id="CHEBI:59789"/>
    </ligand>
</feature>
<feature type="binding site" evidence="5">
    <location>
        <position position="170"/>
    </location>
    <ligand>
        <name>S-adenosyl-L-methionine</name>
        <dbReference type="ChEBI" id="CHEBI:59789"/>
    </ligand>
</feature>
<keyword evidence="2 5" id="KW-0808">Transferase</keyword>
<name>A0ABW7I326_9RHOB</name>
<keyword evidence="3 5" id="KW-0949">S-adenosyl-L-methionine</keyword>
<feature type="binding site" evidence="5">
    <location>
        <begin position="184"/>
        <end position="187"/>
    </location>
    <ligand>
        <name>substrate</name>
    </ligand>
</feature>
<comment type="caution">
    <text evidence="8">The sequence shown here is derived from an EMBL/GenBank/DDBJ whole genome shotgun (WGS) entry which is preliminary data.</text>
</comment>
<evidence type="ECO:0000313" key="8">
    <source>
        <dbReference type="EMBL" id="MFH0252560.1"/>
    </source>
</evidence>
<sequence>MSRRLADLLREGAARLEAAGVEGAPRDARLLLAHVTGISAARLGAEMGAPAEAGWAEAFEAAITRRAAREPLSHITGKRLFYEHEFRVTPDVLDPRPETECLVRAALDLPWRSVLDLGTGSGAILLSLLAARREARGVGSDLSGAALDVARGNAARLGVEDRAEFLQSDWFASVGGRFDLIVSNPPYIAEAEMGALAPELGYEPRMALTDGACGLGAYRAICAGARAHLVPGGWLMVEIGWRQGADVAALMAGAGLGSVRILPDLDGRDRVVMGRAPA</sequence>
<feature type="binding site" evidence="5">
    <location>
        <position position="141"/>
    </location>
    <ligand>
        <name>S-adenosyl-L-methionine</name>
        <dbReference type="ChEBI" id="CHEBI:59789"/>
    </ligand>
</feature>
<dbReference type="PANTHER" id="PTHR18895:SF74">
    <property type="entry name" value="MTRF1L RELEASE FACTOR GLUTAMINE METHYLTRANSFERASE"/>
    <property type="match status" value="1"/>
</dbReference>
<proteinExistence type="inferred from homology"/>
<evidence type="ECO:0000256" key="3">
    <source>
        <dbReference type="ARBA" id="ARBA00022691"/>
    </source>
</evidence>
<dbReference type="PANTHER" id="PTHR18895">
    <property type="entry name" value="HEMK METHYLTRANSFERASE"/>
    <property type="match status" value="1"/>
</dbReference>
<evidence type="ECO:0000256" key="5">
    <source>
        <dbReference type="HAMAP-Rule" id="MF_02126"/>
    </source>
</evidence>
<gene>
    <name evidence="5 8" type="primary">prmC</name>
    <name evidence="8" type="ORF">ACGRVM_01530</name>
</gene>
<keyword evidence="1 5" id="KW-0489">Methyltransferase</keyword>
<dbReference type="SUPFAM" id="SSF53335">
    <property type="entry name" value="S-adenosyl-L-methionine-dependent methyltransferases"/>
    <property type="match status" value="1"/>
</dbReference>
<dbReference type="CDD" id="cd02440">
    <property type="entry name" value="AdoMet_MTases"/>
    <property type="match status" value="1"/>
</dbReference>
<reference evidence="8 9" key="1">
    <citation type="submission" date="2024-10" db="EMBL/GenBank/DDBJ databases">
        <authorList>
            <person name="Yang X.-N."/>
        </authorList>
    </citation>
    <scope>NUCLEOTIDE SEQUENCE [LARGE SCALE GENOMIC DNA]</scope>
    <source>
        <strain evidence="8 9">CAU 1059</strain>
    </source>
</reference>
<evidence type="ECO:0000256" key="4">
    <source>
        <dbReference type="ARBA" id="ARBA00048391"/>
    </source>
</evidence>
<dbReference type="Pfam" id="PF17827">
    <property type="entry name" value="PrmC_N"/>
    <property type="match status" value="1"/>
</dbReference>
<evidence type="ECO:0000259" key="7">
    <source>
        <dbReference type="Pfam" id="PF17827"/>
    </source>
</evidence>
<dbReference type="InterPro" id="IPR002052">
    <property type="entry name" value="DNA_methylase_N6_adenine_CS"/>
</dbReference>
<dbReference type="Pfam" id="PF05175">
    <property type="entry name" value="MTS"/>
    <property type="match status" value="1"/>
</dbReference>
<dbReference type="Gene3D" id="1.10.8.10">
    <property type="entry name" value="DNA helicase RuvA subunit, C-terminal domain"/>
    <property type="match status" value="1"/>
</dbReference>
<accession>A0ABW7I326</accession>
<feature type="binding site" evidence="5">
    <location>
        <begin position="118"/>
        <end position="122"/>
    </location>
    <ligand>
        <name>S-adenosyl-L-methionine</name>
        <dbReference type="ChEBI" id="CHEBI:59789"/>
    </ligand>
</feature>
<dbReference type="InterPro" id="IPR050320">
    <property type="entry name" value="N5-glutamine_MTase"/>
</dbReference>
<dbReference type="PROSITE" id="PS00092">
    <property type="entry name" value="N6_MTASE"/>
    <property type="match status" value="1"/>
</dbReference>
<feature type="domain" description="Methyltransferase small" evidence="6">
    <location>
        <begin position="108"/>
        <end position="192"/>
    </location>
</feature>
<dbReference type="EMBL" id="JBIHMM010000001">
    <property type="protein sequence ID" value="MFH0252560.1"/>
    <property type="molecule type" value="Genomic_DNA"/>
</dbReference>
<evidence type="ECO:0000259" key="6">
    <source>
        <dbReference type="Pfam" id="PF05175"/>
    </source>
</evidence>
<dbReference type="NCBIfam" id="TIGR00536">
    <property type="entry name" value="hemK_fam"/>
    <property type="match status" value="1"/>
</dbReference>
<feature type="domain" description="Release factor glutamine methyltransferase N-terminal" evidence="7">
    <location>
        <begin position="7"/>
        <end position="77"/>
    </location>
</feature>
<protein>
    <recommendedName>
        <fullName evidence="5">Release factor glutamine methyltransferase</fullName>
        <shortName evidence="5">RF MTase</shortName>
        <ecNumber evidence="5">2.1.1.297</ecNumber>
    </recommendedName>
    <alternativeName>
        <fullName evidence="5">N5-glutamine methyltransferase PrmC</fullName>
    </alternativeName>
    <alternativeName>
        <fullName evidence="5">Protein-(glutamine-N5) MTase PrmC</fullName>
    </alternativeName>
    <alternativeName>
        <fullName evidence="5">Protein-glutamine N-methyltransferase PrmC</fullName>
    </alternativeName>
</protein>
<dbReference type="Gene3D" id="3.40.50.150">
    <property type="entry name" value="Vaccinia Virus protein VP39"/>
    <property type="match status" value="1"/>
</dbReference>
<keyword evidence="9" id="KW-1185">Reference proteome</keyword>
<comment type="catalytic activity">
    <reaction evidence="4 5">
        <text>L-glutaminyl-[peptide chain release factor] + S-adenosyl-L-methionine = N(5)-methyl-L-glutaminyl-[peptide chain release factor] + S-adenosyl-L-homocysteine + H(+)</text>
        <dbReference type="Rhea" id="RHEA:42896"/>
        <dbReference type="Rhea" id="RHEA-COMP:10271"/>
        <dbReference type="Rhea" id="RHEA-COMP:10272"/>
        <dbReference type="ChEBI" id="CHEBI:15378"/>
        <dbReference type="ChEBI" id="CHEBI:30011"/>
        <dbReference type="ChEBI" id="CHEBI:57856"/>
        <dbReference type="ChEBI" id="CHEBI:59789"/>
        <dbReference type="ChEBI" id="CHEBI:61891"/>
        <dbReference type="EC" id="2.1.1.297"/>
    </reaction>
</comment>
<dbReference type="NCBIfam" id="TIGR03534">
    <property type="entry name" value="RF_mod_PrmC"/>
    <property type="match status" value="1"/>
</dbReference>